<dbReference type="PROSITE" id="PS00108">
    <property type="entry name" value="PROTEIN_KINASE_ST"/>
    <property type="match status" value="1"/>
</dbReference>
<dbReference type="SUPFAM" id="SSF56112">
    <property type="entry name" value="Protein kinase-like (PK-like)"/>
    <property type="match status" value="1"/>
</dbReference>
<evidence type="ECO:0000256" key="1">
    <source>
        <dbReference type="ARBA" id="ARBA00012513"/>
    </source>
</evidence>
<feature type="compositionally biased region" description="Polar residues" evidence="11">
    <location>
        <begin position="1631"/>
        <end position="1652"/>
    </location>
</feature>
<feature type="compositionally biased region" description="Polar residues" evidence="11">
    <location>
        <begin position="1701"/>
        <end position="1716"/>
    </location>
</feature>
<evidence type="ECO:0000256" key="3">
    <source>
        <dbReference type="ARBA" id="ARBA00022553"/>
    </source>
</evidence>
<gene>
    <name evidence="15" type="ORF">NEOLI_002388</name>
</gene>
<dbReference type="PANTHER" id="PTHR24356:SF1">
    <property type="entry name" value="SERINE_THREONINE-PROTEIN KINASE GREATWALL"/>
    <property type="match status" value="1"/>
</dbReference>
<accession>A0A1U7LJH5</accession>
<dbReference type="PROSITE" id="PS50110">
    <property type="entry name" value="RESPONSE_REGULATORY"/>
    <property type="match status" value="1"/>
</dbReference>
<dbReference type="Gene3D" id="3.40.50.2300">
    <property type="match status" value="1"/>
</dbReference>
<dbReference type="GO" id="GO:1901992">
    <property type="term" value="P:positive regulation of mitotic cell cycle phase transition"/>
    <property type="evidence" value="ECO:0007669"/>
    <property type="project" value="UniProtKB-ARBA"/>
</dbReference>
<feature type="region of interest" description="Disordered" evidence="11">
    <location>
        <begin position="408"/>
        <end position="546"/>
    </location>
</feature>
<dbReference type="GO" id="GO:0004674">
    <property type="term" value="F:protein serine/threonine kinase activity"/>
    <property type="evidence" value="ECO:0007669"/>
    <property type="project" value="UniProtKB-KW"/>
</dbReference>
<dbReference type="Pfam" id="PF00069">
    <property type="entry name" value="Pkinase"/>
    <property type="match status" value="2"/>
</dbReference>
<dbReference type="Gene3D" id="3.30.200.20">
    <property type="entry name" value="Phosphorylase Kinase, domain 1"/>
    <property type="match status" value="1"/>
</dbReference>
<dbReference type="SUPFAM" id="SSF52172">
    <property type="entry name" value="CheY-like"/>
    <property type="match status" value="1"/>
</dbReference>
<evidence type="ECO:0000259" key="13">
    <source>
        <dbReference type="PROSITE" id="PS50110"/>
    </source>
</evidence>
<dbReference type="SMART" id="SM00448">
    <property type="entry name" value="REC"/>
    <property type="match status" value="1"/>
</dbReference>
<evidence type="ECO:0000256" key="2">
    <source>
        <dbReference type="ARBA" id="ARBA00022527"/>
    </source>
</evidence>
<keyword evidence="16" id="KW-1185">Reference proteome</keyword>
<feature type="compositionally biased region" description="Polar residues" evidence="11">
    <location>
        <begin position="1194"/>
        <end position="1205"/>
    </location>
</feature>
<dbReference type="Pfam" id="PF00072">
    <property type="entry name" value="Response_reg"/>
    <property type="match status" value="1"/>
</dbReference>
<dbReference type="PROSITE" id="PS50011">
    <property type="entry name" value="PROTEIN_KINASE_DOM"/>
    <property type="match status" value="1"/>
</dbReference>
<evidence type="ECO:0000259" key="14">
    <source>
        <dbReference type="PROSITE" id="PS51285"/>
    </source>
</evidence>
<dbReference type="EMBL" id="LXFE01002858">
    <property type="protein sequence ID" value="OLL22743.1"/>
    <property type="molecule type" value="Genomic_DNA"/>
</dbReference>
<reference evidence="15 16" key="1">
    <citation type="submission" date="2016-04" db="EMBL/GenBank/DDBJ databases">
        <title>Evolutionary innovation and constraint leading to complex multicellularity in the Ascomycota.</title>
        <authorList>
            <person name="Cisse O."/>
            <person name="Nguyen A."/>
            <person name="Hewitt D.A."/>
            <person name="Jedd G."/>
            <person name="Stajich J.E."/>
        </authorList>
    </citation>
    <scope>NUCLEOTIDE SEQUENCE [LARGE SCALE GENOMIC DNA]</scope>
    <source>
        <strain evidence="15 16">DAH-3</strain>
    </source>
</reference>
<keyword evidence="5" id="KW-0547">Nucleotide-binding</keyword>
<feature type="region of interest" description="Disordered" evidence="11">
    <location>
        <begin position="1515"/>
        <end position="1652"/>
    </location>
</feature>
<evidence type="ECO:0000256" key="11">
    <source>
        <dbReference type="SAM" id="MobiDB-lite"/>
    </source>
</evidence>
<dbReference type="GO" id="GO:0005737">
    <property type="term" value="C:cytoplasm"/>
    <property type="evidence" value="ECO:0007669"/>
    <property type="project" value="TreeGrafter"/>
</dbReference>
<feature type="compositionally biased region" description="Basic and acidic residues" evidence="11">
    <location>
        <begin position="1743"/>
        <end position="1754"/>
    </location>
</feature>
<feature type="domain" description="Protein kinase" evidence="12">
    <location>
        <begin position="606"/>
        <end position="1012"/>
    </location>
</feature>
<dbReference type="Proteomes" id="UP000186594">
    <property type="component" value="Unassembled WGS sequence"/>
</dbReference>
<sequence length="1754" mass="195925">MSAALQRAGSTVASFSTEIDDLRAAVAHTQTSNIIVELDLQCQFKWISWTWFDIIGTHPSSIHEISQVLIDSDRLVFQDATEKLLKDDSHSLRIKFHVIVGQGKPNVHETETDSDDENVDRKLPEALEMEGQGILIRDRVTAQATHTMWVFRPFEEAKSSTEYIDTGLSEMLGFGASILSQYVQEIMDNPDISYPENHPPPLPLHCHICERQFVPWFFEKHTELCVLTHKAESSVQTCQDDIRDHRQLVTRLLDGLDRSHPDKPFTLEYRGLPLVASLPPTQRNSGSSRSRHSIGRRSHTRTLEVLLDLCDTAIDISTPAIKDEYANVPIELLRVQSPESEKRINQIIEWQMPNVEDPGVQALCVDTLACARAKIDSVFRLRNTIHYSERVNQELHLQVQEIIAQAVEQSHSQIEEEDLEIHSEGSDQEPATAHLAPQIPHTEQIEDTKQSSPRESFHQHAPSGGESPVSLTCSKFPQGIRGYPFIEDNDSDSSGLAPRAQTSSPCSDYEFPRNTPHRRSTLGSPQRGISPCRRISPSPLKSNKWRTSTFDISTSPLFQSAQFEKTAHQHHHRQSSSSTSDRNPPLSPRIPPALPTRAVPPSIKDFEIIKPISKGAFGSVYLSKKKSTGDYFAIKVLKKADMISKNQVTNVRAERAILMAQGESPFVAKLFFTFQSKEYLYLVMEYLNGGDCAALIKMLGALSEDWVQRYIAEVVLGLEYLHAHGIVHRDLKPDNLLIDQRGHLKLTDFGLSRMGIVGRQARARESEACEVPDLLRTGPFLPMSSSTSSRSASFDYGAVSINSTPSLTPESPFQNVAYFNLNKFRSDVNEQPLEGMMAKMAIDTTSQYLRADDDAQSVASSSSGLSGFSLANLQQHQQPQVQNTNKTSQSNLMLPPAMALFDPNDETRKFVGTPDYLAPETILGTGQDDMGDWWSLGCIMFEFLFGYPPFQSQTPEEVFDNILHRRIDWPEEDPDCCVSEEAKDLMSRLMTLDQKERLGANGADEVKRHKFLKNIEWDRLSETEGQFVPTTHSPEDTDYFDSRGASQFVHDDPEALPFQRDEANVCDSPTESEREKLMNRIQKENVFFKRGLIPLSIPSHVREKSRRTRRLSEPFINDDFGSFTFKNLSVLEKANKDQLQKLRDHFDSAPVSAEPARSPGYPSFHRHSSLPIPHSHSSSPSSISSIPVAVSPSRKPQSGSHSPHISSAALGSSKGKKASIQSLPDCKPLFKEPFVSTRTSEWVRPLILPGDQANIIQRRNTLPARVGGRQRSKTVGEAASLKPNFEFLKRTNRRSHVFDTPSSSENEDTRASALLRVQKRRQFSCNKRMSTVMLGSGPYFRPLDVLVCEDNPLTNKVMETMLGKLKCRVVSMYDGASAASTAMSNIKFDIIFMDIKLPKINGQDAAKMIRSTKHANSSTPIIAVTSYLPDITNPSVFDSQLEKPLMMTRLREHLERFCYWKPYDPEESPRISQQLLSSAASTPARKVSSIAPLDTHTLTPRLSQHFDSRPFQIPRASNSFDQGPARIWKPACHAGHDSSPRRSGSIDNQFFQTVPRQSHRTGSVSSIEQTSSRSSLTEPTFRPPGWQRTGSGGSVDLLPLAIQRTIEGSSRPREWTRGGSGSSIASMEPRLSQSTDGCRNQRSGSGSSMTSIEQFGTPIRQQIPEHLSRRTSSFDFLKSSPTFESIIESTLTSGEDGLGNLKSQCHSPDSNTSPCGSATPRPPASPFPERVIPALPLKGPVTKFRESHGTKHVR</sequence>
<dbReference type="InterPro" id="IPR011009">
    <property type="entry name" value="Kinase-like_dom_sf"/>
</dbReference>
<keyword evidence="3 10" id="KW-0597">Phosphoprotein</keyword>
<evidence type="ECO:0000256" key="9">
    <source>
        <dbReference type="ARBA" id="ARBA00048679"/>
    </source>
</evidence>
<dbReference type="CDD" id="cd17546">
    <property type="entry name" value="REC_hyHK_CKI1_RcsC-like"/>
    <property type="match status" value="1"/>
</dbReference>
<dbReference type="InterPro" id="IPR000961">
    <property type="entry name" value="AGC-kinase_C"/>
</dbReference>
<keyword evidence="6 15" id="KW-0418">Kinase</keyword>
<feature type="region of interest" description="Disordered" evidence="11">
    <location>
        <begin position="1148"/>
        <end position="1219"/>
    </location>
</feature>
<dbReference type="GO" id="GO:0005524">
    <property type="term" value="F:ATP binding"/>
    <property type="evidence" value="ECO:0007669"/>
    <property type="project" value="UniProtKB-KW"/>
</dbReference>
<keyword evidence="2" id="KW-0723">Serine/threonine-protein kinase</keyword>
<dbReference type="FunFam" id="3.30.200.20:FF:001008">
    <property type="entry name" value="Serine/threonine-protein kinase cek1"/>
    <property type="match status" value="1"/>
</dbReference>
<name>A0A1U7LJH5_NEOID</name>
<evidence type="ECO:0000313" key="16">
    <source>
        <dbReference type="Proteomes" id="UP000186594"/>
    </source>
</evidence>
<dbReference type="InterPro" id="IPR001789">
    <property type="entry name" value="Sig_transdc_resp-reg_receiver"/>
</dbReference>
<evidence type="ECO:0000313" key="15">
    <source>
        <dbReference type="EMBL" id="OLL22743.1"/>
    </source>
</evidence>
<feature type="domain" description="AGC-kinase C-terminal" evidence="14">
    <location>
        <begin position="1013"/>
        <end position="1135"/>
    </location>
</feature>
<feature type="modified residue" description="4-aspartylphosphate" evidence="10">
    <location>
        <position position="1394"/>
    </location>
</feature>
<keyword evidence="4" id="KW-0808">Transferase</keyword>
<dbReference type="OrthoDB" id="162894at2759"/>
<dbReference type="InterPro" id="IPR000719">
    <property type="entry name" value="Prot_kinase_dom"/>
</dbReference>
<evidence type="ECO:0000259" key="12">
    <source>
        <dbReference type="PROSITE" id="PS50011"/>
    </source>
</evidence>
<evidence type="ECO:0000256" key="7">
    <source>
        <dbReference type="ARBA" id="ARBA00022840"/>
    </source>
</evidence>
<feature type="compositionally biased region" description="Low complexity" evidence="11">
    <location>
        <begin position="1169"/>
        <end position="1193"/>
    </location>
</feature>
<dbReference type="FunFam" id="1.10.510.10:FF:000340">
    <property type="entry name" value="Serine threonine protein kinase"/>
    <property type="match status" value="1"/>
</dbReference>
<dbReference type="EC" id="2.7.11.1" evidence="1"/>
<feature type="region of interest" description="Disordered" evidence="11">
    <location>
        <begin position="563"/>
        <end position="595"/>
    </location>
</feature>
<dbReference type="PANTHER" id="PTHR24356">
    <property type="entry name" value="SERINE/THREONINE-PROTEIN KINASE"/>
    <property type="match status" value="1"/>
</dbReference>
<evidence type="ECO:0000256" key="10">
    <source>
        <dbReference type="PROSITE-ProRule" id="PRU00169"/>
    </source>
</evidence>
<feature type="region of interest" description="Disordered" evidence="11">
    <location>
        <begin position="1693"/>
        <end position="1754"/>
    </location>
</feature>
<dbReference type="OMA" id="HNRRFVG"/>
<protein>
    <recommendedName>
        <fullName evidence="1">non-specific serine/threonine protein kinase</fullName>
        <ecNumber evidence="1">2.7.11.1</ecNumber>
    </recommendedName>
</protein>
<dbReference type="InterPro" id="IPR050236">
    <property type="entry name" value="Ser_Thr_kinase_AGC"/>
</dbReference>
<comment type="catalytic activity">
    <reaction evidence="9">
        <text>L-seryl-[protein] + ATP = O-phospho-L-seryl-[protein] + ADP + H(+)</text>
        <dbReference type="Rhea" id="RHEA:17989"/>
        <dbReference type="Rhea" id="RHEA-COMP:9863"/>
        <dbReference type="Rhea" id="RHEA-COMP:11604"/>
        <dbReference type="ChEBI" id="CHEBI:15378"/>
        <dbReference type="ChEBI" id="CHEBI:29999"/>
        <dbReference type="ChEBI" id="CHEBI:30616"/>
        <dbReference type="ChEBI" id="CHEBI:83421"/>
        <dbReference type="ChEBI" id="CHEBI:456216"/>
        <dbReference type="EC" id="2.7.11.1"/>
    </reaction>
</comment>
<dbReference type="FunFam" id="1.10.510.10:FF:000580">
    <property type="entry name" value="AGC protein kinase"/>
    <property type="match status" value="1"/>
</dbReference>
<dbReference type="SMART" id="SM00220">
    <property type="entry name" value="S_TKc"/>
    <property type="match status" value="1"/>
</dbReference>
<organism evidence="15 16">
    <name type="scientific">Neolecta irregularis (strain DAH-3)</name>
    <dbReference type="NCBI Taxonomy" id="1198029"/>
    <lineage>
        <taxon>Eukaryota</taxon>
        <taxon>Fungi</taxon>
        <taxon>Dikarya</taxon>
        <taxon>Ascomycota</taxon>
        <taxon>Taphrinomycotina</taxon>
        <taxon>Neolectales</taxon>
        <taxon>Neolectaceae</taxon>
        <taxon>Neolecta</taxon>
    </lineage>
</organism>
<dbReference type="InterPro" id="IPR011006">
    <property type="entry name" value="CheY-like_superfamily"/>
</dbReference>
<feature type="domain" description="Response regulatory" evidence="13">
    <location>
        <begin position="1344"/>
        <end position="1458"/>
    </location>
</feature>
<evidence type="ECO:0000256" key="4">
    <source>
        <dbReference type="ARBA" id="ARBA00022679"/>
    </source>
</evidence>
<dbReference type="InterPro" id="IPR008271">
    <property type="entry name" value="Ser/Thr_kinase_AS"/>
</dbReference>
<dbReference type="STRING" id="1198029.A0A1U7LJH5"/>
<evidence type="ECO:0000256" key="5">
    <source>
        <dbReference type="ARBA" id="ARBA00022741"/>
    </source>
</evidence>
<feature type="compositionally biased region" description="Pro residues" evidence="11">
    <location>
        <begin position="585"/>
        <end position="594"/>
    </location>
</feature>
<dbReference type="PROSITE" id="PS51285">
    <property type="entry name" value="AGC_KINASE_CTER"/>
    <property type="match status" value="1"/>
</dbReference>
<dbReference type="GO" id="GO:0005634">
    <property type="term" value="C:nucleus"/>
    <property type="evidence" value="ECO:0007669"/>
    <property type="project" value="TreeGrafter"/>
</dbReference>
<keyword evidence="7" id="KW-0067">ATP-binding</keyword>
<feature type="compositionally biased region" description="Polar residues" evidence="11">
    <location>
        <begin position="1541"/>
        <end position="1578"/>
    </location>
</feature>
<evidence type="ECO:0000256" key="8">
    <source>
        <dbReference type="ARBA" id="ARBA00047899"/>
    </source>
</evidence>
<comment type="catalytic activity">
    <reaction evidence="8">
        <text>L-threonyl-[protein] + ATP = O-phospho-L-threonyl-[protein] + ADP + H(+)</text>
        <dbReference type="Rhea" id="RHEA:46608"/>
        <dbReference type="Rhea" id="RHEA-COMP:11060"/>
        <dbReference type="Rhea" id="RHEA-COMP:11605"/>
        <dbReference type="ChEBI" id="CHEBI:15378"/>
        <dbReference type="ChEBI" id="CHEBI:30013"/>
        <dbReference type="ChEBI" id="CHEBI:30616"/>
        <dbReference type="ChEBI" id="CHEBI:61977"/>
        <dbReference type="ChEBI" id="CHEBI:456216"/>
        <dbReference type="EC" id="2.7.11.1"/>
    </reaction>
</comment>
<dbReference type="CDD" id="cd05611">
    <property type="entry name" value="STKc_Rim15_like"/>
    <property type="match status" value="1"/>
</dbReference>
<dbReference type="Gene3D" id="1.10.510.10">
    <property type="entry name" value="Transferase(Phosphotransferase) domain 1"/>
    <property type="match status" value="2"/>
</dbReference>
<evidence type="ECO:0000256" key="6">
    <source>
        <dbReference type="ARBA" id="ARBA00022777"/>
    </source>
</evidence>
<comment type="caution">
    <text evidence="15">The sequence shown here is derived from an EMBL/GenBank/DDBJ whole genome shotgun (WGS) entry which is preliminary data.</text>
</comment>
<proteinExistence type="predicted"/>
<dbReference type="GO" id="GO:0000160">
    <property type="term" value="P:phosphorelay signal transduction system"/>
    <property type="evidence" value="ECO:0007669"/>
    <property type="project" value="InterPro"/>
</dbReference>